<dbReference type="SUPFAM" id="SSF117070">
    <property type="entry name" value="LEA14-like"/>
    <property type="match status" value="1"/>
</dbReference>
<organism evidence="7 8">
    <name type="scientific">Leersia perrieri</name>
    <dbReference type="NCBI Taxonomy" id="77586"/>
    <lineage>
        <taxon>Eukaryota</taxon>
        <taxon>Viridiplantae</taxon>
        <taxon>Streptophyta</taxon>
        <taxon>Embryophyta</taxon>
        <taxon>Tracheophyta</taxon>
        <taxon>Spermatophyta</taxon>
        <taxon>Magnoliopsida</taxon>
        <taxon>Liliopsida</taxon>
        <taxon>Poales</taxon>
        <taxon>Poaceae</taxon>
        <taxon>BOP clade</taxon>
        <taxon>Oryzoideae</taxon>
        <taxon>Oryzeae</taxon>
        <taxon>Oryzinae</taxon>
        <taxon>Leersia</taxon>
    </lineage>
</organism>
<reference evidence="7" key="3">
    <citation type="submission" date="2015-04" db="UniProtKB">
        <authorList>
            <consortium name="EnsemblPlants"/>
        </authorList>
    </citation>
    <scope>IDENTIFICATION</scope>
</reference>
<dbReference type="Pfam" id="PF03168">
    <property type="entry name" value="LEA_2"/>
    <property type="match status" value="1"/>
</dbReference>
<dbReference type="InterPro" id="IPR044839">
    <property type="entry name" value="NDR1-like"/>
</dbReference>
<dbReference type="HOGENOM" id="CLU_051752_5_0_1"/>
<evidence type="ECO:0000256" key="2">
    <source>
        <dbReference type="ARBA" id="ARBA00022692"/>
    </source>
</evidence>
<evidence type="ECO:0000256" key="3">
    <source>
        <dbReference type="ARBA" id="ARBA00022989"/>
    </source>
</evidence>
<keyword evidence="2 5" id="KW-0812">Transmembrane</keyword>
<keyword evidence="4 5" id="KW-0472">Membrane</keyword>
<feature type="transmembrane region" description="Helical" evidence="5">
    <location>
        <begin position="19"/>
        <end position="40"/>
    </location>
</feature>
<protein>
    <recommendedName>
        <fullName evidence="6">Late embryogenesis abundant protein LEA-2 subgroup domain-containing protein</fullName>
    </recommendedName>
</protein>
<dbReference type="PANTHER" id="PTHR31234:SF39">
    <property type="entry name" value="HARPIN-INDUCED PROTEIN 1 CONTAINING PROTEIN, EXPRESSED"/>
    <property type="match status" value="1"/>
</dbReference>
<keyword evidence="3 5" id="KW-1133">Transmembrane helix</keyword>
<dbReference type="GO" id="GO:0098542">
    <property type="term" value="P:defense response to other organism"/>
    <property type="evidence" value="ECO:0007669"/>
    <property type="project" value="InterPro"/>
</dbReference>
<accession>A0A0D9VJ89</accession>
<dbReference type="AlphaFoldDB" id="A0A0D9VJ89"/>
<dbReference type="InterPro" id="IPR004864">
    <property type="entry name" value="LEA_2"/>
</dbReference>
<reference evidence="8" key="2">
    <citation type="submission" date="2013-12" db="EMBL/GenBank/DDBJ databases">
        <authorList>
            <person name="Yu Y."/>
            <person name="Lee S."/>
            <person name="de Baynast K."/>
            <person name="Wissotski M."/>
            <person name="Liu L."/>
            <person name="Talag J."/>
            <person name="Goicoechea J."/>
            <person name="Angelova A."/>
            <person name="Jetty R."/>
            <person name="Kudrna D."/>
            <person name="Golser W."/>
            <person name="Rivera L."/>
            <person name="Zhang J."/>
            <person name="Wing R."/>
        </authorList>
    </citation>
    <scope>NUCLEOTIDE SEQUENCE</scope>
</reference>
<evidence type="ECO:0000256" key="4">
    <source>
        <dbReference type="ARBA" id="ARBA00023136"/>
    </source>
</evidence>
<proteinExistence type="predicted"/>
<dbReference type="STRING" id="77586.A0A0D9VJ89"/>
<evidence type="ECO:0000256" key="5">
    <source>
        <dbReference type="SAM" id="Phobius"/>
    </source>
</evidence>
<comment type="subcellular location">
    <subcellularLocation>
        <location evidence="1">Membrane</location>
        <topology evidence="1">Single-pass membrane protein</topology>
    </subcellularLocation>
</comment>
<feature type="domain" description="Late embryogenesis abundant protein LEA-2 subgroup" evidence="6">
    <location>
        <begin position="73"/>
        <end position="177"/>
    </location>
</feature>
<evidence type="ECO:0000256" key="1">
    <source>
        <dbReference type="ARBA" id="ARBA00004167"/>
    </source>
</evidence>
<dbReference type="GO" id="GO:0005886">
    <property type="term" value="C:plasma membrane"/>
    <property type="evidence" value="ECO:0007669"/>
    <property type="project" value="TreeGrafter"/>
</dbReference>
<dbReference type="eggNOG" id="ENOG502RY5H">
    <property type="taxonomic scope" value="Eukaryota"/>
</dbReference>
<reference evidence="7 8" key="1">
    <citation type="submission" date="2012-08" db="EMBL/GenBank/DDBJ databases">
        <title>Oryza genome evolution.</title>
        <authorList>
            <person name="Wing R.A."/>
        </authorList>
    </citation>
    <scope>NUCLEOTIDE SEQUENCE</scope>
</reference>
<sequence length="199" mass="21515">MAGQGSTARRSRPTTTKCIAAALLAMVVVVAIIVILWLTVRPSKPLRMSVDHATVTGFNFTSGGALNGTFDVTLRAYNRNKRAAVSYGPIEVGVWYDGEFIAGAVVLPGGFDQPPRNETRIDVAAPAVAGALPRGLEAAMKKDRTDGKLPVEVHVRAKAWFRYGMVKTRRYTVRASCSPTVIVFSSPSSFDRVNCHVHI</sequence>
<name>A0A0D9VJ89_9ORYZ</name>
<dbReference type="Proteomes" id="UP000032180">
    <property type="component" value="Chromosome 2"/>
</dbReference>
<dbReference type="EnsemblPlants" id="LPERR02G22030.1">
    <property type="protein sequence ID" value="LPERR02G22030.1"/>
    <property type="gene ID" value="LPERR02G22030"/>
</dbReference>
<dbReference type="Gramene" id="LPERR02G22030.1">
    <property type="protein sequence ID" value="LPERR02G22030.1"/>
    <property type="gene ID" value="LPERR02G22030"/>
</dbReference>
<keyword evidence="8" id="KW-1185">Reference proteome</keyword>
<evidence type="ECO:0000313" key="7">
    <source>
        <dbReference type="EnsemblPlants" id="LPERR02G22030.1"/>
    </source>
</evidence>
<evidence type="ECO:0000313" key="8">
    <source>
        <dbReference type="Proteomes" id="UP000032180"/>
    </source>
</evidence>
<evidence type="ECO:0000259" key="6">
    <source>
        <dbReference type="Pfam" id="PF03168"/>
    </source>
</evidence>
<dbReference type="PANTHER" id="PTHR31234">
    <property type="entry name" value="LATE EMBRYOGENESIS ABUNDANT (LEA) HYDROXYPROLINE-RICH GLYCOPROTEIN FAMILY"/>
    <property type="match status" value="1"/>
</dbReference>